<sequence>MDALNGIDSPRSARSSASSALSHPLTPVYEHSPSPMDDFALASSSSGSSAPDEGDEEEEKLEMGDHHRHYSRRKPDVSLGPSPTTLPSATFTFGTCPSEPINRTPTHELGPFDYPLPDPATAATAPAALVPTSRPYPTVPGSPNRKQSLALGMTHRRGSIVSRSSPIEPPIPVAPSPPPPLRSSTCSTIATVPAAGHRPSILHSASTTSGPAVPATHFSPFNARRTSLLFPQKPLATPIPPSLLARRGSVPANQHSKYSRELARAAAATRTRASIAGPGQSLHAGWTTTTQQLYRRRESVMSDGTGSESSGRTIGPGSHQYNHPGGRAGERRRGSVFGSTTQTTSPRSYAHSPSTNPITTPPRRSSCPLPALPTHSSSAPPSPTGSFRHARETRTATIEDRLARSTLSSSDEDEAESEETELLPTPSTAGLFDGFTDPWAKAAQTTIMASPPTIKVREAEALDSAVNQA</sequence>
<dbReference type="Proteomes" id="UP001182556">
    <property type="component" value="Unassembled WGS sequence"/>
</dbReference>
<accession>A0AAD9FTS3</accession>
<organism evidence="2 3">
    <name type="scientific">Papiliotrema laurentii</name>
    <name type="common">Cryptococcus laurentii</name>
    <dbReference type="NCBI Taxonomy" id="5418"/>
    <lineage>
        <taxon>Eukaryota</taxon>
        <taxon>Fungi</taxon>
        <taxon>Dikarya</taxon>
        <taxon>Basidiomycota</taxon>
        <taxon>Agaricomycotina</taxon>
        <taxon>Tremellomycetes</taxon>
        <taxon>Tremellales</taxon>
        <taxon>Rhynchogastremaceae</taxon>
        <taxon>Papiliotrema</taxon>
    </lineage>
</organism>
<feature type="compositionally biased region" description="Low complexity" evidence="1">
    <location>
        <begin position="42"/>
        <end position="51"/>
    </location>
</feature>
<keyword evidence="3" id="KW-1185">Reference proteome</keyword>
<evidence type="ECO:0000313" key="3">
    <source>
        <dbReference type="Proteomes" id="UP001182556"/>
    </source>
</evidence>
<protein>
    <submittedName>
        <fullName evidence="2">Uncharacterized protein</fullName>
    </submittedName>
</protein>
<feature type="compositionally biased region" description="Basic and acidic residues" evidence="1">
    <location>
        <begin position="389"/>
        <end position="403"/>
    </location>
</feature>
<evidence type="ECO:0000256" key="1">
    <source>
        <dbReference type="SAM" id="MobiDB-lite"/>
    </source>
</evidence>
<feature type="region of interest" description="Disordered" evidence="1">
    <location>
        <begin position="1"/>
        <end position="186"/>
    </location>
</feature>
<feature type="compositionally biased region" description="Pro residues" evidence="1">
    <location>
        <begin position="167"/>
        <end position="181"/>
    </location>
</feature>
<feature type="region of interest" description="Disordered" evidence="1">
    <location>
        <begin position="299"/>
        <end position="436"/>
    </location>
</feature>
<reference evidence="2" key="1">
    <citation type="submission" date="2023-02" db="EMBL/GenBank/DDBJ databases">
        <title>Identification and recombinant expression of a fungal hydrolase from Papiliotrema laurentii that hydrolyzes apple cutin and clears colloidal polyester polyurethane.</title>
        <authorList>
            <consortium name="DOE Joint Genome Institute"/>
            <person name="Roman V.A."/>
            <person name="Bojanowski C."/>
            <person name="Crable B.R."/>
            <person name="Wagner D.N."/>
            <person name="Hung C.S."/>
            <person name="Nadeau L.J."/>
            <person name="Schratz L."/>
            <person name="Haridas S."/>
            <person name="Pangilinan J."/>
            <person name="Lipzen A."/>
            <person name="Na H."/>
            <person name="Yan M."/>
            <person name="Ng V."/>
            <person name="Grigoriev I.V."/>
            <person name="Spatafora J.W."/>
            <person name="Barlow D."/>
            <person name="Biffinger J."/>
            <person name="Kelley-Loughnane N."/>
            <person name="Varaljay V.A."/>
            <person name="Crookes-Goodson W.J."/>
        </authorList>
    </citation>
    <scope>NUCLEOTIDE SEQUENCE</scope>
    <source>
        <strain evidence="2">5307AH</strain>
    </source>
</reference>
<feature type="compositionally biased region" description="Low complexity" evidence="1">
    <location>
        <begin position="368"/>
        <end position="379"/>
    </location>
</feature>
<feature type="region of interest" description="Disordered" evidence="1">
    <location>
        <begin position="269"/>
        <end position="288"/>
    </location>
</feature>
<name>A0AAD9FTS3_PAPLA</name>
<feature type="compositionally biased region" description="Polar residues" evidence="1">
    <location>
        <begin position="337"/>
        <end position="358"/>
    </location>
</feature>
<feature type="compositionally biased region" description="Polar residues" evidence="1">
    <location>
        <begin position="302"/>
        <end position="312"/>
    </location>
</feature>
<feature type="region of interest" description="Disordered" evidence="1">
    <location>
        <begin position="238"/>
        <end position="261"/>
    </location>
</feature>
<evidence type="ECO:0000313" key="2">
    <source>
        <dbReference type="EMBL" id="KAK1926014.1"/>
    </source>
</evidence>
<dbReference type="EMBL" id="JAODAN010000002">
    <property type="protein sequence ID" value="KAK1926014.1"/>
    <property type="molecule type" value="Genomic_DNA"/>
</dbReference>
<proteinExistence type="predicted"/>
<dbReference type="AlphaFoldDB" id="A0AAD9FTS3"/>
<feature type="compositionally biased region" description="Low complexity" evidence="1">
    <location>
        <begin position="9"/>
        <end position="25"/>
    </location>
</feature>
<feature type="compositionally biased region" description="Acidic residues" evidence="1">
    <location>
        <begin position="410"/>
        <end position="421"/>
    </location>
</feature>
<feature type="compositionally biased region" description="Low complexity" evidence="1">
    <location>
        <begin position="119"/>
        <end position="132"/>
    </location>
</feature>
<gene>
    <name evidence="2" type="ORF">DB88DRAFT_480409</name>
</gene>
<feature type="compositionally biased region" description="Polar residues" evidence="1">
    <location>
        <begin position="81"/>
        <end position="95"/>
    </location>
</feature>
<comment type="caution">
    <text evidence="2">The sequence shown here is derived from an EMBL/GenBank/DDBJ whole genome shotgun (WGS) entry which is preliminary data.</text>
</comment>